<name>A0AAQ3QLK5_9LILI</name>
<dbReference type="EMBL" id="CP136897">
    <property type="protein sequence ID" value="WOL17226.1"/>
    <property type="molecule type" value="Genomic_DNA"/>
</dbReference>
<dbReference type="AlphaFoldDB" id="A0AAQ3QLK5"/>
<dbReference type="Pfam" id="PF13456">
    <property type="entry name" value="RVT_3"/>
    <property type="match status" value="1"/>
</dbReference>
<proteinExistence type="predicted"/>
<feature type="domain" description="RNase H type-1" evidence="1">
    <location>
        <begin position="73"/>
        <end position="126"/>
    </location>
</feature>
<sequence length="154" mass="17658">MGHGETRLAWRTSKWKFDLIEQNFPTIQEWVLYNFDTMDISDLEEFGAVLWSTWRNRNSLIFKTQHIEPDTMRVAGAAKIQQGRNPEDAELLALIWSLTYCAKKSWTGFEVEMDSLSIVYKLNRNELTGIKGNLIGDVIQKGSADYARGSYGMA</sequence>
<dbReference type="InterPro" id="IPR002156">
    <property type="entry name" value="RNaseH_domain"/>
</dbReference>
<evidence type="ECO:0000313" key="3">
    <source>
        <dbReference type="Proteomes" id="UP001327560"/>
    </source>
</evidence>
<reference evidence="2 3" key="1">
    <citation type="submission" date="2023-10" db="EMBL/GenBank/DDBJ databases">
        <title>Chromosome-scale genome assembly provides insights into flower coloration mechanisms of Canna indica.</title>
        <authorList>
            <person name="Li C."/>
        </authorList>
    </citation>
    <scope>NUCLEOTIDE SEQUENCE [LARGE SCALE GENOMIC DNA]</scope>
    <source>
        <tissue evidence="2">Flower</tissue>
    </source>
</reference>
<accession>A0AAQ3QLK5</accession>
<dbReference type="Proteomes" id="UP001327560">
    <property type="component" value="Chromosome 8"/>
</dbReference>
<dbReference type="GO" id="GO:0003676">
    <property type="term" value="F:nucleic acid binding"/>
    <property type="evidence" value="ECO:0007669"/>
    <property type="project" value="InterPro"/>
</dbReference>
<keyword evidence="3" id="KW-1185">Reference proteome</keyword>
<gene>
    <name evidence="2" type="ORF">Cni_G26015</name>
</gene>
<protein>
    <submittedName>
        <fullName evidence="2">Ribonuclease H-like superfamily protein</fullName>
    </submittedName>
</protein>
<evidence type="ECO:0000259" key="1">
    <source>
        <dbReference type="Pfam" id="PF13456"/>
    </source>
</evidence>
<evidence type="ECO:0000313" key="2">
    <source>
        <dbReference type="EMBL" id="WOL17226.1"/>
    </source>
</evidence>
<dbReference type="GO" id="GO:0004523">
    <property type="term" value="F:RNA-DNA hybrid ribonuclease activity"/>
    <property type="evidence" value="ECO:0007669"/>
    <property type="project" value="InterPro"/>
</dbReference>
<organism evidence="2 3">
    <name type="scientific">Canna indica</name>
    <name type="common">Indian-shot</name>
    <dbReference type="NCBI Taxonomy" id="4628"/>
    <lineage>
        <taxon>Eukaryota</taxon>
        <taxon>Viridiplantae</taxon>
        <taxon>Streptophyta</taxon>
        <taxon>Embryophyta</taxon>
        <taxon>Tracheophyta</taxon>
        <taxon>Spermatophyta</taxon>
        <taxon>Magnoliopsida</taxon>
        <taxon>Liliopsida</taxon>
        <taxon>Zingiberales</taxon>
        <taxon>Cannaceae</taxon>
        <taxon>Canna</taxon>
    </lineage>
</organism>